<organism evidence="3">
    <name type="scientific">hydrothermal vent metagenome</name>
    <dbReference type="NCBI Taxonomy" id="652676"/>
    <lineage>
        <taxon>unclassified sequences</taxon>
        <taxon>metagenomes</taxon>
        <taxon>ecological metagenomes</taxon>
    </lineage>
</organism>
<proteinExistence type="predicted"/>
<dbReference type="EMBL" id="UOFG01000133">
    <property type="protein sequence ID" value="VAW60898.1"/>
    <property type="molecule type" value="Genomic_DNA"/>
</dbReference>
<evidence type="ECO:0000259" key="2">
    <source>
        <dbReference type="Pfam" id="PF25607"/>
    </source>
</evidence>
<dbReference type="AlphaFoldDB" id="A0A3B0WXZ6"/>
<feature type="compositionally biased region" description="Low complexity" evidence="1">
    <location>
        <begin position="404"/>
        <end position="416"/>
    </location>
</feature>
<reference evidence="3" key="1">
    <citation type="submission" date="2018-06" db="EMBL/GenBank/DDBJ databases">
        <authorList>
            <person name="Zhirakovskaya E."/>
        </authorList>
    </citation>
    <scope>NUCLEOTIDE SEQUENCE</scope>
</reference>
<feature type="region of interest" description="Disordered" evidence="1">
    <location>
        <begin position="398"/>
        <end position="425"/>
    </location>
</feature>
<dbReference type="Pfam" id="PF25607">
    <property type="entry name" value="DUF7939"/>
    <property type="match status" value="1"/>
</dbReference>
<dbReference type="PANTHER" id="PTHR40940:SF1">
    <property type="entry name" value="PROTEIN BATD"/>
    <property type="match status" value="1"/>
</dbReference>
<evidence type="ECO:0000313" key="3">
    <source>
        <dbReference type="EMBL" id="VAW60898.1"/>
    </source>
</evidence>
<dbReference type="PANTHER" id="PTHR40940">
    <property type="entry name" value="PROTEIN BATD-RELATED"/>
    <property type="match status" value="1"/>
</dbReference>
<accession>A0A3B0WXZ6</accession>
<gene>
    <name evidence="3" type="ORF">MNBD_GAMMA11-2805</name>
</gene>
<dbReference type="InterPro" id="IPR057699">
    <property type="entry name" value="DUF7939"/>
</dbReference>
<sequence length="574" mass="64118">MKTNNTLIYIFSLLVYLLISTANAADIRVIVDRSQVQLNETFSMKFESTENVDGEPDFSPLERDFKIISKSTSSNMSITNGQYKKTSRWNLSLMPMQVGTITIPPISFGSDQSRKLQITITPVKKSTGRKGQAFISELEISTSTAYVQSQIIVTQRMLSARNINGYEFSPLDISGVDVVTESLGDVKQYQTTIDNTPYLVLEKIHAIYPQAHGELLIKPSLASARVAINNRSSYDPFRSNTKTVRRSSDKKKIHVKNMPRSFKGRHWLPAREIQLVEEFPENETFKAGEPITRTISLLADGQSASQLPEIVMDEIKGLKQYPDKPLLNNNKREDGITGVQQIKFALIPAHEGKYTLPAITIPWWNTQTDKMEIAKIAARTFTVKATAVSASSTITPRPTLALATSPESNTHSTTTSPPSPSTTAHADNNPLWKIIALLLACGWGVTLIVLWKSRHNNKPVDSVEPATTHSLKQAYRQLRSCCEKKNAQACKNALLVWASALFADQSIHSLGQLSRHVNAPLARKISDLNAHLYKQSTADWTCEGLADLCMKFEKSIIQDNRHKKNHPQLETLYR</sequence>
<name>A0A3B0WXZ6_9ZZZZ</name>
<evidence type="ECO:0000256" key="1">
    <source>
        <dbReference type="SAM" id="MobiDB-lite"/>
    </source>
</evidence>
<protein>
    <recommendedName>
        <fullName evidence="2">DUF7939 domain-containing protein</fullName>
    </recommendedName>
</protein>
<feature type="domain" description="DUF7939" evidence="2">
    <location>
        <begin position="472"/>
        <end position="553"/>
    </location>
</feature>
<dbReference type="Pfam" id="PF13584">
    <property type="entry name" value="BatD"/>
    <property type="match status" value="1"/>
</dbReference>
<dbReference type="InterPro" id="IPR025738">
    <property type="entry name" value="BatD"/>
</dbReference>